<dbReference type="VEuPathDB" id="FungiDB:An11g09280"/>
<accession>A0AAJ8DXZ0</accession>
<organism evidence="2">
    <name type="scientific">Aspergillus niger</name>
    <dbReference type="NCBI Taxonomy" id="5061"/>
    <lineage>
        <taxon>Eukaryota</taxon>
        <taxon>Fungi</taxon>
        <taxon>Dikarya</taxon>
        <taxon>Ascomycota</taxon>
        <taxon>Pezizomycotina</taxon>
        <taxon>Eurotiomycetes</taxon>
        <taxon>Eurotiomycetidae</taxon>
        <taxon>Eurotiales</taxon>
        <taxon>Aspergillaceae</taxon>
        <taxon>Aspergillus</taxon>
        <taxon>Aspergillus subgen. Circumdati</taxon>
    </lineage>
</organism>
<dbReference type="KEGG" id="ang:An11g09280"/>
<sequence>PEKGKKAGRPSRDVEEPNSGGNIDEGGGGKGKPGAGFPTGSFFAAKQRKQDEPKIQSKYKFRQVGLLVTTR</sequence>
<evidence type="ECO:0000256" key="1">
    <source>
        <dbReference type="SAM" id="MobiDB-lite"/>
    </source>
</evidence>
<protein>
    <submittedName>
        <fullName evidence="2">Uncharacterized protein</fullName>
    </submittedName>
</protein>
<dbReference type="GeneID" id="84592404"/>
<reference evidence="2" key="2">
    <citation type="submission" date="2025-08" db="UniProtKB">
        <authorList>
            <consortium name="RefSeq"/>
        </authorList>
    </citation>
    <scope>IDENTIFICATION</scope>
</reference>
<feature type="non-terminal residue" evidence="2">
    <location>
        <position position="1"/>
    </location>
</feature>
<name>A0AAJ8DXZ0_ASPNG</name>
<feature type="compositionally biased region" description="Gly residues" evidence="1">
    <location>
        <begin position="23"/>
        <end position="34"/>
    </location>
</feature>
<feature type="region of interest" description="Disordered" evidence="1">
    <location>
        <begin position="1"/>
        <end position="41"/>
    </location>
</feature>
<gene>
    <name evidence="2" type="ORF">An11g09280</name>
</gene>
<feature type="compositionally biased region" description="Basic and acidic residues" evidence="1">
    <location>
        <begin position="1"/>
        <end position="15"/>
    </location>
</feature>
<dbReference type="RefSeq" id="XP_059599541.1">
    <property type="nucleotide sequence ID" value="XM_059750502.1"/>
</dbReference>
<evidence type="ECO:0000313" key="2">
    <source>
        <dbReference type="RefSeq" id="XP_059599541.1"/>
    </source>
</evidence>
<reference evidence="2" key="1">
    <citation type="submission" date="2025-02" db="EMBL/GenBank/DDBJ databases">
        <authorList>
            <consortium name="NCBI Genome Project"/>
        </authorList>
    </citation>
    <scope>NUCLEOTIDE SEQUENCE</scope>
</reference>
<dbReference type="AlphaFoldDB" id="A0AAJ8DXZ0"/>
<proteinExistence type="predicted"/>